<name>A0ABS7XS39_9FLAO</name>
<keyword evidence="7" id="KW-1185">Reference proteome</keyword>
<dbReference type="RefSeq" id="WP_224527454.1">
    <property type="nucleotide sequence ID" value="NZ_JAIUJR010000003.1"/>
</dbReference>
<feature type="domain" description="Solute-binding protein family 5" evidence="5">
    <location>
        <begin position="78"/>
        <end position="454"/>
    </location>
</feature>
<protein>
    <submittedName>
        <fullName evidence="6">ABC transporter substrate-binding protein</fullName>
    </submittedName>
</protein>
<dbReference type="SUPFAM" id="SSF53850">
    <property type="entry name" value="Periplasmic binding protein-like II"/>
    <property type="match status" value="1"/>
</dbReference>
<reference evidence="7" key="1">
    <citation type="submission" date="2023-07" db="EMBL/GenBank/DDBJ databases">
        <authorList>
            <person name="Yue Y."/>
        </authorList>
    </citation>
    <scope>NUCLEOTIDE SEQUENCE [LARGE SCALE GENOMIC DNA]</scope>
    <source>
        <strain evidence="7">D23</strain>
    </source>
</reference>
<evidence type="ECO:0000313" key="6">
    <source>
        <dbReference type="EMBL" id="MCA0132218.1"/>
    </source>
</evidence>
<dbReference type="InterPro" id="IPR030678">
    <property type="entry name" value="Peptide/Ni-bd"/>
</dbReference>
<evidence type="ECO:0000313" key="7">
    <source>
        <dbReference type="Proteomes" id="UP001198901"/>
    </source>
</evidence>
<keyword evidence="4" id="KW-0732">Signal</keyword>
<dbReference type="InterPro" id="IPR039424">
    <property type="entry name" value="SBP_5"/>
</dbReference>
<dbReference type="EMBL" id="JAIUJR010000003">
    <property type="protein sequence ID" value="MCA0132218.1"/>
    <property type="molecule type" value="Genomic_DNA"/>
</dbReference>
<dbReference type="Gene3D" id="3.40.190.10">
    <property type="entry name" value="Periplasmic binding protein-like II"/>
    <property type="match status" value="1"/>
</dbReference>
<comment type="subcellular location">
    <subcellularLocation>
        <location evidence="1">Cell envelope</location>
    </subcellularLocation>
</comment>
<keyword evidence="3" id="KW-0813">Transport</keyword>
<organism evidence="6 7">
    <name type="scientific">Winogradskyella alexanderae</name>
    <dbReference type="NCBI Taxonomy" id="2877123"/>
    <lineage>
        <taxon>Bacteria</taxon>
        <taxon>Pseudomonadati</taxon>
        <taxon>Bacteroidota</taxon>
        <taxon>Flavobacteriia</taxon>
        <taxon>Flavobacteriales</taxon>
        <taxon>Flavobacteriaceae</taxon>
        <taxon>Winogradskyella</taxon>
    </lineage>
</organism>
<dbReference type="Proteomes" id="UP001198901">
    <property type="component" value="Unassembled WGS sequence"/>
</dbReference>
<dbReference type="PROSITE" id="PS51257">
    <property type="entry name" value="PROKAR_LIPOPROTEIN"/>
    <property type="match status" value="1"/>
</dbReference>
<evidence type="ECO:0000259" key="5">
    <source>
        <dbReference type="Pfam" id="PF00496"/>
    </source>
</evidence>
<dbReference type="PIRSF" id="PIRSF002741">
    <property type="entry name" value="MppA"/>
    <property type="match status" value="1"/>
</dbReference>
<evidence type="ECO:0000256" key="1">
    <source>
        <dbReference type="ARBA" id="ARBA00004196"/>
    </source>
</evidence>
<dbReference type="Gene3D" id="3.90.76.10">
    <property type="entry name" value="Dipeptide-binding Protein, Domain 1"/>
    <property type="match status" value="1"/>
</dbReference>
<dbReference type="PANTHER" id="PTHR30290">
    <property type="entry name" value="PERIPLASMIC BINDING COMPONENT OF ABC TRANSPORTER"/>
    <property type="match status" value="1"/>
</dbReference>
<gene>
    <name evidence="6" type="ORF">LBU54_06445</name>
</gene>
<evidence type="ECO:0000256" key="3">
    <source>
        <dbReference type="ARBA" id="ARBA00022448"/>
    </source>
</evidence>
<evidence type="ECO:0000256" key="4">
    <source>
        <dbReference type="ARBA" id="ARBA00022729"/>
    </source>
</evidence>
<evidence type="ECO:0000256" key="2">
    <source>
        <dbReference type="ARBA" id="ARBA00005695"/>
    </source>
</evidence>
<accession>A0ABS7XS39</accession>
<comment type="caution">
    <text evidence="6">The sequence shown here is derived from an EMBL/GenBank/DDBJ whole genome shotgun (WGS) entry which is preliminary data.</text>
</comment>
<dbReference type="InterPro" id="IPR000914">
    <property type="entry name" value="SBP_5_dom"/>
</dbReference>
<sequence>MLKQSGLILKFLILVAFSFISISCGPKSKKSKNHLVFRYNEHKNIGSLDPAFSKDLADIWATHQLFNGLVQMDNNLNVIPCIAKNWTITDSARTYTFSLRKDVYFHKHSLFGKDSTRQVSAYDFKYSLNRLKDPSLASPGSWVMNKVERFEVINDSTFQVKLKQPFPAFLGLLTMKYCSVVPKEIVEYFGTDFRSNPIGTGPFRFKRWEENIKLVFRKNNNYFELDENGEKLPYLEAVSITFLPDKQSEFLQFAQNNIDFVSGLDASYKDEILTYDGKLKALYKDDVNMIRGPYLNTEYLAFFMETDVESLKSKTIRQAINLGFDRAKMITYLRNGIGTPAYGGFIPNGLPGYNSTIGYTYNPEKAKQLVETFKTETGIQNPEITLTTTSNYLSLCEFIQREIEKIGITVNVDVIPASSLKDAKANGQLDFFRASWIADYPDAENYLSLYYSNNFAPNGPNYTHFADKVFDNYFEASYLETNPQRRADLYTKMDSLVMVSAPIVPLFYDEVVRFTRKTVNGLGINATNLLELKAVRKTKI</sequence>
<dbReference type="CDD" id="cd00995">
    <property type="entry name" value="PBP2_NikA_DppA_OppA_like"/>
    <property type="match status" value="1"/>
</dbReference>
<dbReference type="Pfam" id="PF00496">
    <property type="entry name" value="SBP_bac_5"/>
    <property type="match status" value="1"/>
</dbReference>
<dbReference type="Gene3D" id="3.10.105.10">
    <property type="entry name" value="Dipeptide-binding Protein, Domain 3"/>
    <property type="match status" value="1"/>
</dbReference>
<comment type="similarity">
    <text evidence="2">Belongs to the bacterial solute-binding protein 5 family.</text>
</comment>
<proteinExistence type="inferred from homology"/>
<dbReference type="PANTHER" id="PTHR30290:SF10">
    <property type="entry name" value="PERIPLASMIC OLIGOPEPTIDE-BINDING PROTEIN-RELATED"/>
    <property type="match status" value="1"/>
</dbReference>